<dbReference type="RefSeq" id="WP_263248380.1">
    <property type="nucleotide sequence ID" value="NZ_BAABLT010000026.1"/>
</dbReference>
<reference evidence="11" key="1">
    <citation type="journal article" date="2019" name="Int. J. Syst. Evol. Microbiol.">
        <title>The Global Catalogue of Microorganisms (GCM) 10K type strain sequencing project: providing services to taxonomists for standard genome sequencing and annotation.</title>
        <authorList>
            <consortium name="The Broad Institute Genomics Platform"/>
            <consortium name="The Broad Institute Genome Sequencing Center for Infectious Disease"/>
            <person name="Wu L."/>
            <person name="Ma J."/>
        </authorList>
    </citation>
    <scope>NUCLEOTIDE SEQUENCE [LARGE SCALE GENOMIC DNA]</scope>
    <source>
        <strain evidence="11">CCUG 56401</strain>
    </source>
</reference>
<evidence type="ECO:0000313" key="11">
    <source>
        <dbReference type="Proteomes" id="UP001597018"/>
    </source>
</evidence>
<organism evidence="10 11">
    <name type="scientific">Saccharopolyspora rosea</name>
    <dbReference type="NCBI Taxonomy" id="524884"/>
    <lineage>
        <taxon>Bacteria</taxon>
        <taxon>Bacillati</taxon>
        <taxon>Actinomycetota</taxon>
        <taxon>Actinomycetes</taxon>
        <taxon>Pseudonocardiales</taxon>
        <taxon>Pseudonocardiaceae</taxon>
        <taxon>Saccharopolyspora</taxon>
    </lineage>
</organism>
<keyword evidence="4" id="KW-0547">Nucleotide-binding</keyword>
<proteinExistence type="inferred from homology"/>
<protein>
    <submittedName>
        <fullName evidence="10">Diacylglycerol/lipid kinase family protein</fullName>
        <ecNumber evidence="10">2.7.1.-</ecNumber>
    </submittedName>
</protein>
<dbReference type="Gene3D" id="3.40.50.10330">
    <property type="entry name" value="Probable inorganic polyphosphate/atp-NAD kinase, domain 1"/>
    <property type="match status" value="1"/>
</dbReference>
<dbReference type="Gene3D" id="2.60.200.40">
    <property type="match status" value="1"/>
</dbReference>
<accession>A0ABW3FWD7</accession>
<dbReference type="Pfam" id="PF19279">
    <property type="entry name" value="YegS_C"/>
    <property type="match status" value="1"/>
</dbReference>
<feature type="domain" description="DAGKc" evidence="9">
    <location>
        <begin position="1"/>
        <end position="131"/>
    </location>
</feature>
<dbReference type="Proteomes" id="UP001597018">
    <property type="component" value="Unassembled WGS sequence"/>
</dbReference>
<evidence type="ECO:0000259" key="9">
    <source>
        <dbReference type="PROSITE" id="PS50146"/>
    </source>
</evidence>
<comment type="similarity">
    <text evidence="2">Belongs to the diacylglycerol/lipid kinase family.</text>
</comment>
<keyword evidence="7" id="KW-0594">Phospholipid biosynthesis</keyword>
<name>A0ABW3FWD7_9PSEU</name>
<evidence type="ECO:0000313" key="10">
    <source>
        <dbReference type="EMBL" id="MFD0922048.1"/>
    </source>
</evidence>
<evidence type="ECO:0000256" key="6">
    <source>
        <dbReference type="ARBA" id="ARBA00022840"/>
    </source>
</evidence>
<evidence type="ECO:0000256" key="7">
    <source>
        <dbReference type="ARBA" id="ARBA00023209"/>
    </source>
</evidence>
<dbReference type="SUPFAM" id="SSF111331">
    <property type="entry name" value="NAD kinase/diacylglycerol kinase-like"/>
    <property type="match status" value="1"/>
</dbReference>
<dbReference type="InterPro" id="IPR016064">
    <property type="entry name" value="NAD/diacylglycerol_kinase_sf"/>
</dbReference>
<keyword evidence="8" id="KW-1208">Phospholipid metabolism</keyword>
<dbReference type="EMBL" id="JBHTIW010000017">
    <property type="protein sequence ID" value="MFD0922048.1"/>
    <property type="molecule type" value="Genomic_DNA"/>
</dbReference>
<comment type="cofactor">
    <cofactor evidence="1">
        <name>Mg(2+)</name>
        <dbReference type="ChEBI" id="CHEBI:18420"/>
    </cofactor>
</comment>
<evidence type="ECO:0000256" key="1">
    <source>
        <dbReference type="ARBA" id="ARBA00001946"/>
    </source>
</evidence>
<sequence length="294" mass="30823">MRCVLLINPKAGGGLTAEVVRAILGQLRAVCDVRTVLAPDAAAAAAAAAEAVAGGVDVLAVVGGDGMAHLAVQACAESDTALVLIPSGTGNDLARALRLPPHPVVAARVVAHALRRGERRRMDLGRVAGGGWFATVLCAGFDSRVNARANRMRLLRGKHRYDVAVVRELLALHAMPLRIETETCVTELDATLVAIGNSACYGGGIPVCPDADTADGEFDVTVVGRVTRRDFLGILPTLRTGRHVEHPAVRTLRARRVRLGGDNGWLAYADGEPQVRLPLTARTVRGALTVVAPT</sequence>
<dbReference type="InterPro" id="IPR017438">
    <property type="entry name" value="ATP-NAD_kinase_N"/>
</dbReference>
<evidence type="ECO:0000256" key="5">
    <source>
        <dbReference type="ARBA" id="ARBA00022777"/>
    </source>
</evidence>
<dbReference type="InterPro" id="IPR050187">
    <property type="entry name" value="Lipid_Phosphate_FormReg"/>
</dbReference>
<dbReference type="PANTHER" id="PTHR12358:SF106">
    <property type="entry name" value="LIPID KINASE YEGS"/>
    <property type="match status" value="1"/>
</dbReference>
<dbReference type="SMART" id="SM00046">
    <property type="entry name" value="DAGKc"/>
    <property type="match status" value="1"/>
</dbReference>
<dbReference type="InterPro" id="IPR001206">
    <property type="entry name" value="Diacylglycerol_kinase_cat_dom"/>
</dbReference>
<keyword evidence="11" id="KW-1185">Reference proteome</keyword>
<evidence type="ECO:0000256" key="4">
    <source>
        <dbReference type="ARBA" id="ARBA00022741"/>
    </source>
</evidence>
<evidence type="ECO:0000256" key="2">
    <source>
        <dbReference type="ARBA" id="ARBA00005983"/>
    </source>
</evidence>
<dbReference type="GO" id="GO:0016301">
    <property type="term" value="F:kinase activity"/>
    <property type="evidence" value="ECO:0007669"/>
    <property type="project" value="UniProtKB-KW"/>
</dbReference>
<evidence type="ECO:0000256" key="3">
    <source>
        <dbReference type="ARBA" id="ARBA00022679"/>
    </source>
</evidence>
<evidence type="ECO:0000256" key="8">
    <source>
        <dbReference type="ARBA" id="ARBA00023264"/>
    </source>
</evidence>
<keyword evidence="5 10" id="KW-0418">Kinase</keyword>
<dbReference type="PROSITE" id="PS50146">
    <property type="entry name" value="DAGK"/>
    <property type="match status" value="1"/>
</dbReference>
<gene>
    <name evidence="10" type="ORF">ACFQ16_20070</name>
</gene>
<dbReference type="Pfam" id="PF00781">
    <property type="entry name" value="DAGK_cat"/>
    <property type="match status" value="1"/>
</dbReference>
<comment type="caution">
    <text evidence="10">The sequence shown here is derived from an EMBL/GenBank/DDBJ whole genome shotgun (WGS) entry which is preliminary data.</text>
</comment>
<keyword evidence="7" id="KW-0444">Lipid biosynthesis</keyword>
<keyword evidence="6" id="KW-0067">ATP-binding</keyword>
<keyword evidence="7" id="KW-0443">Lipid metabolism</keyword>
<dbReference type="PANTHER" id="PTHR12358">
    <property type="entry name" value="SPHINGOSINE KINASE"/>
    <property type="match status" value="1"/>
</dbReference>
<keyword evidence="3 10" id="KW-0808">Transferase</keyword>
<dbReference type="EC" id="2.7.1.-" evidence="10"/>
<dbReference type="InterPro" id="IPR045540">
    <property type="entry name" value="YegS/DAGK_C"/>
</dbReference>